<dbReference type="AlphaFoldDB" id="A0A0G1UA60"/>
<protein>
    <recommendedName>
        <fullName evidence="1">DUF218 domain-containing protein</fullName>
    </recommendedName>
</protein>
<comment type="caution">
    <text evidence="2">The sequence shown here is derived from an EMBL/GenBank/DDBJ whole genome shotgun (WGS) entry which is preliminary data.</text>
</comment>
<sequence length="203" mass="22868">MNSFSVNSNIEKVLKFLVQAEPDEEIPRCDAIFVFGTTNGEIAKQAVHLYQKNKASRIIISGWHRHDGKEGPFSFHSEAEYLASVAEKDGVSKENIVIEKRATNTYENVIFGMRACKEVGFSPKTLILVAVPYLLRRARACFVKNFPEIKIYGSAMPVTEEFFTPYRISRIKGELPRLVKYAEAGMIAPTVISEEIKKSATLF</sequence>
<name>A0A0G1UA60_9BACT</name>
<evidence type="ECO:0000259" key="1">
    <source>
        <dbReference type="Pfam" id="PF02698"/>
    </source>
</evidence>
<dbReference type="Gene3D" id="3.40.50.620">
    <property type="entry name" value="HUPs"/>
    <property type="match status" value="1"/>
</dbReference>
<feature type="domain" description="DUF218" evidence="1">
    <location>
        <begin position="30"/>
        <end position="150"/>
    </location>
</feature>
<dbReference type="InterPro" id="IPR014729">
    <property type="entry name" value="Rossmann-like_a/b/a_fold"/>
</dbReference>
<dbReference type="Proteomes" id="UP000034956">
    <property type="component" value="Unassembled WGS sequence"/>
</dbReference>
<gene>
    <name evidence="2" type="ORF">UY23_C0004G0016</name>
</gene>
<dbReference type="GO" id="GO:0005886">
    <property type="term" value="C:plasma membrane"/>
    <property type="evidence" value="ECO:0007669"/>
    <property type="project" value="TreeGrafter"/>
</dbReference>
<evidence type="ECO:0000313" key="3">
    <source>
        <dbReference type="Proteomes" id="UP000034956"/>
    </source>
</evidence>
<dbReference type="InterPro" id="IPR051599">
    <property type="entry name" value="Cell_Envelope_Assoc"/>
</dbReference>
<evidence type="ECO:0000313" key="2">
    <source>
        <dbReference type="EMBL" id="KKU91071.1"/>
    </source>
</evidence>
<proteinExistence type="predicted"/>
<dbReference type="Pfam" id="PF02698">
    <property type="entry name" value="DUF218"/>
    <property type="match status" value="1"/>
</dbReference>
<dbReference type="PANTHER" id="PTHR30336:SF20">
    <property type="entry name" value="DUF218 DOMAIN-CONTAINING PROTEIN"/>
    <property type="match status" value="1"/>
</dbReference>
<organism evidence="2 3">
    <name type="scientific">Candidatus Jorgensenbacteria bacterium GW2011_GWA1_48_11</name>
    <dbReference type="NCBI Taxonomy" id="1618660"/>
    <lineage>
        <taxon>Bacteria</taxon>
        <taxon>Candidatus Joergenseniibacteriota</taxon>
    </lineage>
</organism>
<accession>A0A0G1UA60</accession>
<dbReference type="CDD" id="cd06259">
    <property type="entry name" value="YdcF-like"/>
    <property type="match status" value="1"/>
</dbReference>
<dbReference type="InterPro" id="IPR003848">
    <property type="entry name" value="DUF218"/>
</dbReference>
<dbReference type="EMBL" id="LCPF01000004">
    <property type="protein sequence ID" value="KKU91071.1"/>
    <property type="molecule type" value="Genomic_DNA"/>
</dbReference>
<reference evidence="2 3" key="1">
    <citation type="journal article" date="2015" name="Nature">
        <title>rRNA introns, odd ribosomes, and small enigmatic genomes across a large radiation of phyla.</title>
        <authorList>
            <person name="Brown C.T."/>
            <person name="Hug L.A."/>
            <person name="Thomas B.C."/>
            <person name="Sharon I."/>
            <person name="Castelle C.J."/>
            <person name="Singh A."/>
            <person name="Wilkins M.J."/>
            <person name="Williams K.H."/>
            <person name="Banfield J.F."/>
        </authorList>
    </citation>
    <scope>NUCLEOTIDE SEQUENCE [LARGE SCALE GENOMIC DNA]</scope>
</reference>
<dbReference type="PANTHER" id="PTHR30336">
    <property type="entry name" value="INNER MEMBRANE PROTEIN, PROBABLE PERMEASE"/>
    <property type="match status" value="1"/>
</dbReference>